<dbReference type="EMBL" id="QFXE01000005">
    <property type="protein sequence ID" value="RDH87958.1"/>
    <property type="molecule type" value="Genomic_DNA"/>
</dbReference>
<feature type="transmembrane region" description="Helical" evidence="1">
    <location>
        <begin position="114"/>
        <end position="135"/>
    </location>
</feature>
<keyword evidence="1" id="KW-0472">Membrane</keyword>
<gene>
    <name evidence="2" type="ORF">DIZ78_04085</name>
</gene>
<sequence length="227" mass="25410">MHYLLLITLVLALIYAPQWWVQHILSRYNRQDEDFPGTGGELARHLLDRFELNEIRVEATESGDHYDPLSKTVRLTRDKMEGRTLTAITTAAHEVGHAIQHASGYRPFRLRMGLARIAIVSQKLGSFLLFLAPLLAGITRAPSSGAIMLLAAIITMGTGLIVQLITLPVEWDASFGKAMPILTQGKYIDASQEKKAKRILKACALTYVASSLAGLLNFWRWMQVLRR</sequence>
<evidence type="ECO:0000313" key="2">
    <source>
        <dbReference type="EMBL" id="RDH87958.1"/>
    </source>
</evidence>
<dbReference type="PANTHER" id="PTHR36434:SF1">
    <property type="entry name" value="MEMBRANE PROTEASE YUGP-RELATED"/>
    <property type="match status" value="1"/>
</dbReference>
<protein>
    <submittedName>
        <fullName evidence="2">Peptidase</fullName>
    </submittedName>
</protein>
<keyword evidence="1" id="KW-1133">Transmembrane helix</keyword>
<comment type="caution">
    <text evidence="2">The sequence shown here is derived from an EMBL/GenBank/DDBJ whole genome shotgun (WGS) entry which is preliminary data.</text>
</comment>
<keyword evidence="1" id="KW-0812">Transmembrane</keyword>
<proteinExistence type="predicted"/>
<evidence type="ECO:0000313" key="3">
    <source>
        <dbReference type="Proteomes" id="UP000254771"/>
    </source>
</evidence>
<organism evidence="2 3">
    <name type="scientific">endosymbiont of Escarpia spicata</name>
    <dbReference type="NCBI Taxonomy" id="2200908"/>
    <lineage>
        <taxon>Bacteria</taxon>
        <taxon>Pseudomonadati</taxon>
        <taxon>Pseudomonadota</taxon>
        <taxon>Gammaproteobacteria</taxon>
        <taxon>sulfur-oxidizing symbionts</taxon>
    </lineage>
</organism>
<dbReference type="Pfam" id="PF04298">
    <property type="entry name" value="Zn_peptidase_2"/>
    <property type="match status" value="1"/>
</dbReference>
<feature type="transmembrane region" description="Helical" evidence="1">
    <location>
        <begin position="199"/>
        <end position="219"/>
    </location>
</feature>
<accession>A0A370DS89</accession>
<feature type="transmembrane region" description="Helical" evidence="1">
    <location>
        <begin position="147"/>
        <end position="169"/>
    </location>
</feature>
<evidence type="ECO:0000256" key="1">
    <source>
        <dbReference type="SAM" id="Phobius"/>
    </source>
</evidence>
<dbReference type="PANTHER" id="PTHR36434">
    <property type="entry name" value="MEMBRANE PROTEASE YUGP-RELATED"/>
    <property type="match status" value="1"/>
</dbReference>
<name>A0A370DS89_9GAMM</name>
<dbReference type="AlphaFoldDB" id="A0A370DS89"/>
<dbReference type="InterPro" id="IPR007395">
    <property type="entry name" value="Zn_peptidase_2"/>
</dbReference>
<reference evidence="2 3" key="1">
    <citation type="journal article" date="2018" name="ISME J.">
        <title>Endosymbiont genomes yield clues of tubeworm success.</title>
        <authorList>
            <person name="Li Y."/>
            <person name="Liles M.R."/>
            <person name="Halanych K.M."/>
        </authorList>
    </citation>
    <scope>NUCLEOTIDE SEQUENCE [LARGE SCALE GENOMIC DNA]</scope>
    <source>
        <strain evidence="2">A1462</strain>
    </source>
</reference>
<dbReference type="Proteomes" id="UP000254771">
    <property type="component" value="Unassembled WGS sequence"/>
</dbReference>
<keyword evidence="3" id="KW-1185">Reference proteome</keyword>